<dbReference type="GO" id="GO:0042381">
    <property type="term" value="P:hemolymph coagulation"/>
    <property type="evidence" value="ECO:0007669"/>
    <property type="project" value="UniProtKB-KW"/>
</dbReference>
<dbReference type="PANTHER" id="PTHR24252">
    <property type="entry name" value="ACROSIN-RELATED"/>
    <property type="match status" value="1"/>
</dbReference>
<dbReference type="PROSITE" id="PS00134">
    <property type="entry name" value="TRYPSIN_HIS"/>
    <property type="match status" value="1"/>
</dbReference>
<comment type="caution">
    <text evidence="13">The sequence shown here is derived from an EMBL/GenBank/DDBJ whole genome shotgun (WGS) entry which is preliminary data.</text>
</comment>
<keyword evidence="2 10" id="KW-0645">Protease</keyword>
<proteinExistence type="predicted"/>
<evidence type="ECO:0000259" key="12">
    <source>
        <dbReference type="PROSITE" id="PS50240"/>
    </source>
</evidence>
<dbReference type="EC" id="3.4.21.84" evidence="9"/>
<evidence type="ECO:0000256" key="1">
    <source>
        <dbReference type="ARBA" id="ARBA00022659"/>
    </source>
</evidence>
<dbReference type="PANTHER" id="PTHR24252:SF7">
    <property type="entry name" value="HYALIN"/>
    <property type="match status" value="1"/>
</dbReference>
<gene>
    <name evidence="13" type="primary">TRY3_1</name>
    <name evidence="13" type="ORF">FJT64_009570</name>
</gene>
<feature type="chain" id="PRO_5025622133" description="limulus clotting factor C" evidence="11">
    <location>
        <begin position="21"/>
        <end position="419"/>
    </location>
</feature>
<dbReference type="Proteomes" id="UP000440578">
    <property type="component" value="Unassembled WGS sequence"/>
</dbReference>
<protein>
    <recommendedName>
        <fullName evidence="9">limulus clotting factor C</fullName>
        <ecNumber evidence="9">3.4.21.84</ecNumber>
    </recommendedName>
</protein>
<keyword evidence="4 10" id="KW-0378">Hydrolase</keyword>
<dbReference type="GO" id="GO:0004252">
    <property type="term" value="F:serine-type endopeptidase activity"/>
    <property type="evidence" value="ECO:0007669"/>
    <property type="project" value="InterPro"/>
</dbReference>
<dbReference type="InterPro" id="IPR001254">
    <property type="entry name" value="Trypsin_dom"/>
</dbReference>
<evidence type="ECO:0000256" key="5">
    <source>
        <dbReference type="ARBA" id="ARBA00022820"/>
    </source>
</evidence>
<accession>A0A6A4VEU3</accession>
<organism evidence="13 14">
    <name type="scientific">Amphibalanus amphitrite</name>
    <name type="common">Striped barnacle</name>
    <name type="synonym">Balanus amphitrite</name>
    <dbReference type="NCBI Taxonomy" id="1232801"/>
    <lineage>
        <taxon>Eukaryota</taxon>
        <taxon>Metazoa</taxon>
        <taxon>Ecdysozoa</taxon>
        <taxon>Arthropoda</taxon>
        <taxon>Crustacea</taxon>
        <taxon>Multicrustacea</taxon>
        <taxon>Cirripedia</taxon>
        <taxon>Thoracica</taxon>
        <taxon>Thoracicalcarea</taxon>
        <taxon>Balanomorpha</taxon>
        <taxon>Balanoidea</taxon>
        <taxon>Balanidae</taxon>
        <taxon>Amphibalaninae</taxon>
        <taxon>Amphibalanus</taxon>
    </lineage>
</organism>
<dbReference type="InterPro" id="IPR033116">
    <property type="entry name" value="TRYPSIN_SER"/>
</dbReference>
<feature type="signal peptide" evidence="11">
    <location>
        <begin position="1"/>
        <end position="20"/>
    </location>
</feature>
<dbReference type="Pfam" id="PF00089">
    <property type="entry name" value="Trypsin"/>
    <property type="match status" value="1"/>
</dbReference>
<evidence type="ECO:0000256" key="4">
    <source>
        <dbReference type="ARBA" id="ARBA00022801"/>
    </source>
</evidence>
<dbReference type="FunFam" id="2.40.10.10:FF:000120">
    <property type="entry name" value="Putative serine protease"/>
    <property type="match status" value="1"/>
</dbReference>
<dbReference type="PRINTS" id="PR00722">
    <property type="entry name" value="CHYMOTRYPSIN"/>
</dbReference>
<feature type="domain" description="Peptidase S1" evidence="12">
    <location>
        <begin position="159"/>
        <end position="413"/>
    </location>
</feature>
<dbReference type="Gene3D" id="2.40.10.10">
    <property type="entry name" value="Trypsin-like serine proteases"/>
    <property type="match status" value="2"/>
</dbReference>
<dbReference type="InterPro" id="IPR001314">
    <property type="entry name" value="Peptidase_S1A"/>
</dbReference>
<dbReference type="PROSITE" id="PS00135">
    <property type="entry name" value="TRYPSIN_SER"/>
    <property type="match status" value="1"/>
</dbReference>
<dbReference type="SUPFAM" id="SSF50494">
    <property type="entry name" value="Trypsin-like serine proteases"/>
    <property type="match status" value="1"/>
</dbReference>
<keyword evidence="5" id="KW-0353">Hemolymph clotting</keyword>
<evidence type="ECO:0000256" key="11">
    <source>
        <dbReference type="SAM" id="SignalP"/>
    </source>
</evidence>
<sequence>MKRHVLRGLVLLSLEVDTDAELPSSGKFVIHNGVAAIFTSPDYPNEYPANVWTTWIFEAQDEDAKLHISCPELSLGRRSRLTLRTEDGGRQVFFHNSISPPALTSTSRVTASLRAGRTDNGKMACVVRAELTPQVSLDDLAPVEVNDPLCGRAKPITRIVGGVTAEKGAYPWLVGVTTRSREDMFCGGSIINERYILTAAHCVHGRKVWAVNVQVRKHKRGKDVDELRYKVKRFIEHPGYSRATLQNDIALIELEESLRIQLRRDPRVRPICLPSEPCRGGDGPACFDGRTGAVAGWGVLRERSKDYPENLQEVELPVLTSQDCRDSQPEVITDEMLCTSYEYGGKDACQGDSGGPLTVADGDGLASQVGIVSFGKGCGHKEYPAVYVRVSGVREVVFGPTVAVTKWASQPNEPPWDPE</sequence>
<dbReference type="InterPro" id="IPR035914">
    <property type="entry name" value="Sperma_CUB_dom_sf"/>
</dbReference>
<dbReference type="SMART" id="SM00020">
    <property type="entry name" value="Tryp_SPc"/>
    <property type="match status" value="1"/>
</dbReference>
<keyword evidence="7" id="KW-1015">Disulfide bond</keyword>
<comment type="catalytic activity">
    <reaction evidence="8">
        <text>Selective cleavage of 103-Arg-|-Ser-104 and 124-Ile-|-Ile-125 bonds in Limulus clotting factor B to form activated factor B. Cleavage of -Pro-Arg-|-Xaa- bonds in synthetic substrates.</text>
        <dbReference type="EC" id="3.4.21.84"/>
    </reaction>
</comment>
<dbReference type="AlphaFoldDB" id="A0A6A4VEU3"/>
<keyword evidence="1" id="KW-0768">Sushi</keyword>
<dbReference type="InterPro" id="IPR018114">
    <property type="entry name" value="TRYPSIN_HIS"/>
</dbReference>
<dbReference type="GO" id="GO:0006508">
    <property type="term" value="P:proteolysis"/>
    <property type="evidence" value="ECO:0007669"/>
    <property type="project" value="UniProtKB-KW"/>
</dbReference>
<evidence type="ECO:0000256" key="9">
    <source>
        <dbReference type="ARBA" id="ARBA00066707"/>
    </source>
</evidence>
<dbReference type="CDD" id="cd00190">
    <property type="entry name" value="Tryp_SPc"/>
    <property type="match status" value="1"/>
</dbReference>
<evidence type="ECO:0000256" key="8">
    <source>
        <dbReference type="ARBA" id="ARBA00052079"/>
    </source>
</evidence>
<evidence type="ECO:0000256" key="2">
    <source>
        <dbReference type="ARBA" id="ARBA00022670"/>
    </source>
</evidence>
<evidence type="ECO:0000256" key="3">
    <source>
        <dbReference type="ARBA" id="ARBA00022729"/>
    </source>
</evidence>
<dbReference type="InterPro" id="IPR043504">
    <property type="entry name" value="Peptidase_S1_PA_chymotrypsin"/>
</dbReference>
<evidence type="ECO:0000256" key="6">
    <source>
        <dbReference type="ARBA" id="ARBA00022825"/>
    </source>
</evidence>
<name>A0A6A4VEU3_AMPAM</name>
<evidence type="ECO:0000256" key="10">
    <source>
        <dbReference type="RuleBase" id="RU363034"/>
    </source>
</evidence>
<keyword evidence="3 11" id="KW-0732">Signal</keyword>
<keyword evidence="14" id="KW-1185">Reference proteome</keyword>
<evidence type="ECO:0000313" key="13">
    <source>
        <dbReference type="EMBL" id="KAF0292425.1"/>
    </source>
</evidence>
<reference evidence="13 14" key="1">
    <citation type="submission" date="2019-07" db="EMBL/GenBank/DDBJ databases">
        <title>Draft genome assembly of a fouling barnacle, Amphibalanus amphitrite (Darwin, 1854): The first reference genome for Thecostraca.</title>
        <authorList>
            <person name="Kim W."/>
        </authorList>
    </citation>
    <scope>NUCLEOTIDE SEQUENCE [LARGE SCALE GENOMIC DNA]</scope>
    <source>
        <strain evidence="13">SNU_AA5</strain>
        <tissue evidence="13">Soma without cirri and trophi</tissue>
    </source>
</reference>
<dbReference type="EMBL" id="VIIS01001813">
    <property type="protein sequence ID" value="KAF0292425.1"/>
    <property type="molecule type" value="Genomic_DNA"/>
</dbReference>
<dbReference type="Gene3D" id="2.60.120.290">
    <property type="entry name" value="Spermadhesin, CUB domain"/>
    <property type="match status" value="1"/>
</dbReference>
<dbReference type="PROSITE" id="PS50240">
    <property type="entry name" value="TRYPSIN_DOM"/>
    <property type="match status" value="1"/>
</dbReference>
<dbReference type="OrthoDB" id="6380398at2759"/>
<keyword evidence="6 10" id="KW-0720">Serine protease</keyword>
<dbReference type="InterPro" id="IPR009003">
    <property type="entry name" value="Peptidase_S1_PA"/>
</dbReference>
<dbReference type="SUPFAM" id="SSF49854">
    <property type="entry name" value="Spermadhesin, CUB domain"/>
    <property type="match status" value="1"/>
</dbReference>
<evidence type="ECO:0000313" key="14">
    <source>
        <dbReference type="Proteomes" id="UP000440578"/>
    </source>
</evidence>
<evidence type="ECO:0000256" key="7">
    <source>
        <dbReference type="ARBA" id="ARBA00023157"/>
    </source>
</evidence>